<name>A0A482XFA5_LAOST</name>
<dbReference type="AlphaFoldDB" id="A0A482XFA5"/>
<gene>
    <name evidence="2" type="ORF">LSTR_LSTR000667</name>
</gene>
<sequence>MCQRQSDDLPLLRIKKQLEELWHTTELLICILSKNCQVTKDSLNPVLRVERRSIPAPPDPILLSEHLEERLCEKIEQVISFTHSAVEKSKGCLITVDNKQKKIVDSTTVNSRKSDNTLAKDVDKKLALKTKSMERTRKSDGQSRANFLKSTYGSAFGKAKRHSADKSSKLNRICATSHQSKSVESSGLTSEKSPVNAPIFHDIDELFRSAITCSRNGGAVGGDPGPEKTKIEYIKASSNLEEALKKGLIEPHNELIHHVSSYQRSLDQLSRLTENCGNVHQSRFLKELQKRNEMSSASCEDSRRELQRCFSIIEKCPILTFDKDTSSNISTCKLPVMLFKYNDSQKWLAMETRRLESFFWNQHLQLLKSIESDMNNFISVENKTFLMKTLSSLLSIVPHKNSR</sequence>
<dbReference type="OrthoDB" id="10435235at2759"/>
<comment type="caution">
    <text evidence="2">The sequence shown here is derived from an EMBL/GenBank/DDBJ whole genome shotgun (WGS) entry which is preliminary data.</text>
</comment>
<accession>A0A482XFA5</accession>
<evidence type="ECO:0000313" key="3">
    <source>
        <dbReference type="Proteomes" id="UP000291343"/>
    </source>
</evidence>
<feature type="region of interest" description="Disordered" evidence="1">
    <location>
        <begin position="158"/>
        <end position="192"/>
    </location>
</feature>
<feature type="compositionally biased region" description="Polar residues" evidence="1">
    <location>
        <begin position="174"/>
        <end position="192"/>
    </location>
</feature>
<keyword evidence="3" id="KW-1185">Reference proteome</keyword>
<proteinExistence type="predicted"/>
<reference evidence="2 3" key="1">
    <citation type="journal article" date="2017" name="Gigascience">
        <title>Genome sequence of the small brown planthopper, Laodelphax striatellus.</title>
        <authorList>
            <person name="Zhu J."/>
            <person name="Jiang F."/>
            <person name="Wang X."/>
            <person name="Yang P."/>
            <person name="Bao Y."/>
            <person name="Zhao W."/>
            <person name="Wang W."/>
            <person name="Lu H."/>
            <person name="Wang Q."/>
            <person name="Cui N."/>
            <person name="Li J."/>
            <person name="Chen X."/>
            <person name="Luo L."/>
            <person name="Yu J."/>
            <person name="Kang L."/>
            <person name="Cui F."/>
        </authorList>
    </citation>
    <scope>NUCLEOTIDE SEQUENCE [LARGE SCALE GENOMIC DNA]</scope>
    <source>
        <strain evidence="2">Lst14</strain>
    </source>
</reference>
<evidence type="ECO:0000256" key="1">
    <source>
        <dbReference type="SAM" id="MobiDB-lite"/>
    </source>
</evidence>
<dbReference type="EMBL" id="QKKF02010319">
    <property type="protein sequence ID" value="RZF44715.1"/>
    <property type="molecule type" value="Genomic_DNA"/>
</dbReference>
<protein>
    <submittedName>
        <fullName evidence="2">Uncharacterized protein</fullName>
    </submittedName>
</protein>
<dbReference type="InParanoid" id="A0A482XFA5"/>
<dbReference type="SMR" id="A0A482XFA5"/>
<organism evidence="2 3">
    <name type="scientific">Laodelphax striatellus</name>
    <name type="common">Small brown planthopper</name>
    <name type="synonym">Delphax striatella</name>
    <dbReference type="NCBI Taxonomy" id="195883"/>
    <lineage>
        <taxon>Eukaryota</taxon>
        <taxon>Metazoa</taxon>
        <taxon>Ecdysozoa</taxon>
        <taxon>Arthropoda</taxon>
        <taxon>Hexapoda</taxon>
        <taxon>Insecta</taxon>
        <taxon>Pterygota</taxon>
        <taxon>Neoptera</taxon>
        <taxon>Paraneoptera</taxon>
        <taxon>Hemiptera</taxon>
        <taxon>Auchenorrhyncha</taxon>
        <taxon>Fulgoroidea</taxon>
        <taxon>Delphacidae</taxon>
        <taxon>Criomorphinae</taxon>
        <taxon>Laodelphax</taxon>
    </lineage>
</organism>
<dbReference type="Proteomes" id="UP000291343">
    <property type="component" value="Unassembled WGS sequence"/>
</dbReference>
<evidence type="ECO:0000313" key="2">
    <source>
        <dbReference type="EMBL" id="RZF44715.1"/>
    </source>
</evidence>